<evidence type="ECO:0000313" key="3">
    <source>
        <dbReference type="Proteomes" id="UP001240236"/>
    </source>
</evidence>
<protein>
    <recommendedName>
        <fullName evidence="4">Transposase</fullName>
    </recommendedName>
</protein>
<dbReference type="GO" id="GO:0006313">
    <property type="term" value="P:DNA transposition"/>
    <property type="evidence" value="ECO:0007669"/>
    <property type="project" value="InterPro"/>
</dbReference>
<dbReference type="InterPro" id="IPR009057">
    <property type="entry name" value="Homeodomain-like_sf"/>
</dbReference>
<dbReference type="EMBL" id="JAUSUZ010000001">
    <property type="protein sequence ID" value="MDQ0365182.1"/>
    <property type="molecule type" value="Genomic_DNA"/>
</dbReference>
<evidence type="ECO:0000256" key="1">
    <source>
        <dbReference type="SAM" id="MobiDB-lite"/>
    </source>
</evidence>
<dbReference type="RefSeq" id="WP_307237499.1">
    <property type="nucleotide sequence ID" value="NZ_JAUSUZ010000001.1"/>
</dbReference>
<keyword evidence="3" id="KW-1185">Reference proteome</keyword>
<reference evidence="2 3" key="1">
    <citation type="submission" date="2023-07" db="EMBL/GenBank/DDBJ databases">
        <title>Sequencing the genomes of 1000 actinobacteria strains.</title>
        <authorList>
            <person name="Klenk H.-P."/>
        </authorList>
    </citation>
    <scope>NUCLEOTIDE SEQUENCE [LARGE SCALE GENOMIC DNA]</scope>
    <source>
        <strain evidence="2 3">DSM 44709</strain>
    </source>
</reference>
<organism evidence="2 3">
    <name type="scientific">Catenuloplanes indicus</name>
    <dbReference type="NCBI Taxonomy" id="137267"/>
    <lineage>
        <taxon>Bacteria</taxon>
        <taxon>Bacillati</taxon>
        <taxon>Actinomycetota</taxon>
        <taxon>Actinomycetes</taxon>
        <taxon>Micromonosporales</taxon>
        <taxon>Micromonosporaceae</taxon>
        <taxon>Catenuloplanes</taxon>
    </lineage>
</organism>
<dbReference type="Pfam" id="PF01527">
    <property type="entry name" value="HTH_Tnp_1"/>
    <property type="match status" value="1"/>
</dbReference>
<dbReference type="Proteomes" id="UP001240236">
    <property type="component" value="Unassembled WGS sequence"/>
</dbReference>
<name>A0AAE3VXM9_9ACTN</name>
<evidence type="ECO:0008006" key="4">
    <source>
        <dbReference type="Google" id="ProtNLM"/>
    </source>
</evidence>
<gene>
    <name evidence="2" type="ORF">J2S42_001851</name>
</gene>
<feature type="region of interest" description="Disordered" evidence="1">
    <location>
        <begin position="51"/>
        <end position="75"/>
    </location>
</feature>
<dbReference type="SUPFAM" id="SSF46689">
    <property type="entry name" value="Homeodomain-like"/>
    <property type="match status" value="1"/>
</dbReference>
<sequence>MSRCLVPRSIPSSSVRTPSIWSAPWGRTIRDVGRELGVNHETPRNWVAAAKRAEQGPTAGDSGAGGQVSPAEREELNRLRKKVAELELSLFQPDIAGQSVSVGVGDR</sequence>
<evidence type="ECO:0000313" key="2">
    <source>
        <dbReference type="EMBL" id="MDQ0365182.1"/>
    </source>
</evidence>
<dbReference type="Gene3D" id="1.10.10.60">
    <property type="entry name" value="Homeodomain-like"/>
    <property type="match status" value="1"/>
</dbReference>
<comment type="caution">
    <text evidence="2">The sequence shown here is derived from an EMBL/GenBank/DDBJ whole genome shotgun (WGS) entry which is preliminary data.</text>
</comment>
<dbReference type="GO" id="GO:0003677">
    <property type="term" value="F:DNA binding"/>
    <property type="evidence" value="ECO:0007669"/>
    <property type="project" value="InterPro"/>
</dbReference>
<dbReference type="GO" id="GO:0004803">
    <property type="term" value="F:transposase activity"/>
    <property type="evidence" value="ECO:0007669"/>
    <property type="project" value="InterPro"/>
</dbReference>
<dbReference type="InterPro" id="IPR002514">
    <property type="entry name" value="Transposase_8"/>
</dbReference>
<dbReference type="AlphaFoldDB" id="A0AAE3VXM9"/>
<accession>A0AAE3VXM9</accession>
<proteinExistence type="predicted"/>